<evidence type="ECO:0000256" key="1">
    <source>
        <dbReference type="SAM" id="Phobius"/>
    </source>
</evidence>
<keyword evidence="1" id="KW-0812">Transmembrane</keyword>
<organism evidence="2 3">
    <name type="scientific">Fundidesulfovibrio magnetotacticus</name>
    <dbReference type="NCBI Taxonomy" id="2730080"/>
    <lineage>
        <taxon>Bacteria</taxon>
        <taxon>Pseudomonadati</taxon>
        <taxon>Thermodesulfobacteriota</taxon>
        <taxon>Desulfovibrionia</taxon>
        <taxon>Desulfovibrionales</taxon>
        <taxon>Desulfovibrionaceae</taxon>
        <taxon>Fundidesulfovibrio</taxon>
    </lineage>
</organism>
<keyword evidence="3" id="KW-1185">Reference proteome</keyword>
<feature type="transmembrane region" description="Helical" evidence="1">
    <location>
        <begin position="20"/>
        <end position="41"/>
    </location>
</feature>
<dbReference type="AlphaFoldDB" id="A0A6V8LRC7"/>
<keyword evidence="1" id="KW-1133">Transmembrane helix</keyword>
<dbReference type="EMBL" id="BLTE01000001">
    <property type="protein sequence ID" value="GFK92326.1"/>
    <property type="molecule type" value="Genomic_DNA"/>
</dbReference>
<comment type="caution">
    <text evidence="2">The sequence shown here is derived from an EMBL/GenBank/DDBJ whole genome shotgun (WGS) entry which is preliminary data.</text>
</comment>
<dbReference type="RefSeq" id="WP_173080345.1">
    <property type="nucleotide sequence ID" value="NZ_BLTE01000001.1"/>
</dbReference>
<proteinExistence type="predicted"/>
<gene>
    <name evidence="2" type="ORF">NNJEOMEG_00150</name>
</gene>
<sequence>MLGESWRMFEGASGIRAKPLLYFFLAAAGAALTATGIYWAVYGYKHWNGEMAVAGRILTAAASVPVRAPAPAAGTGQYVCPVHGAVGMPRFDAAGLPRCPVGGEAMQFRGAVVAGATPAAFAGG</sequence>
<dbReference type="Proteomes" id="UP000494245">
    <property type="component" value="Unassembled WGS sequence"/>
</dbReference>
<evidence type="ECO:0000313" key="2">
    <source>
        <dbReference type="EMBL" id="GFK92326.1"/>
    </source>
</evidence>
<name>A0A6V8LRC7_9BACT</name>
<accession>A0A6V8LRC7</accession>
<reference evidence="2 3" key="2">
    <citation type="submission" date="2020-05" db="EMBL/GenBank/DDBJ databases">
        <title>Draft genome sequence of Desulfovibrio sp. strainFSS-1.</title>
        <authorList>
            <person name="Shimoshige H."/>
            <person name="Kobayashi H."/>
            <person name="Maekawa T."/>
        </authorList>
    </citation>
    <scope>NUCLEOTIDE SEQUENCE [LARGE SCALE GENOMIC DNA]</scope>
    <source>
        <strain evidence="2 3">SIID29052-01</strain>
    </source>
</reference>
<reference evidence="2 3" key="1">
    <citation type="submission" date="2020-04" db="EMBL/GenBank/DDBJ databases">
        <authorList>
            <consortium name="Desulfovibrio sp. FSS-1 genome sequencing consortium"/>
            <person name="Shimoshige H."/>
            <person name="Kobayashi H."/>
            <person name="Maekawa T."/>
        </authorList>
    </citation>
    <scope>NUCLEOTIDE SEQUENCE [LARGE SCALE GENOMIC DNA]</scope>
    <source>
        <strain evidence="2 3">SIID29052-01</strain>
    </source>
</reference>
<keyword evidence="1" id="KW-0472">Membrane</keyword>
<evidence type="ECO:0000313" key="3">
    <source>
        <dbReference type="Proteomes" id="UP000494245"/>
    </source>
</evidence>
<protein>
    <submittedName>
        <fullName evidence="2">Uncharacterized protein</fullName>
    </submittedName>
</protein>